<reference evidence="2" key="2">
    <citation type="journal article" date="2023" name="IMA Fungus">
        <title>Comparative genomic study of the Penicillium genus elucidates a diverse pangenome and 15 lateral gene transfer events.</title>
        <authorList>
            <person name="Petersen C."/>
            <person name="Sorensen T."/>
            <person name="Nielsen M.R."/>
            <person name="Sondergaard T.E."/>
            <person name="Sorensen J.L."/>
            <person name="Fitzpatrick D.A."/>
            <person name="Frisvad J.C."/>
            <person name="Nielsen K.L."/>
        </authorList>
    </citation>
    <scope>NUCLEOTIDE SEQUENCE</scope>
    <source>
        <strain evidence="2">IBT 34128</strain>
    </source>
</reference>
<protein>
    <submittedName>
        <fullName evidence="2">Uncharacterized protein</fullName>
    </submittedName>
</protein>
<proteinExistence type="predicted"/>
<comment type="caution">
    <text evidence="2">The sequence shown here is derived from an EMBL/GenBank/DDBJ whole genome shotgun (WGS) entry which is preliminary data.</text>
</comment>
<feature type="signal peptide" evidence="1">
    <location>
        <begin position="1"/>
        <end position="22"/>
    </location>
</feature>
<accession>A0A9W9G1I3</accession>
<evidence type="ECO:0000313" key="2">
    <source>
        <dbReference type="EMBL" id="KAJ5110352.1"/>
    </source>
</evidence>
<keyword evidence="1" id="KW-0732">Signal</keyword>
<reference evidence="2" key="1">
    <citation type="submission" date="2022-11" db="EMBL/GenBank/DDBJ databases">
        <authorList>
            <person name="Petersen C."/>
        </authorList>
    </citation>
    <scope>NUCLEOTIDE SEQUENCE</scope>
    <source>
        <strain evidence="2">IBT 34128</strain>
    </source>
</reference>
<evidence type="ECO:0000256" key="1">
    <source>
        <dbReference type="SAM" id="SignalP"/>
    </source>
</evidence>
<dbReference type="GeneID" id="81391359"/>
<dbReference type="RefSeq" id="XP_056515120.1">
    <property type="nucleotide sequence ID" value="XM_056652191.1"/>
</dbReference>
<feature type="chain" id="PRO_5040721526" evidence="1">
    <location>
        <begin position="23"/>
        <end position="193"/>
    </location>
</feature>
<keyword evidence="3" id="KW-1185">Reference proteome</keyword>
<dbReference type="EMBL" id="JAPMSZ010000003">
    <property type="protein sequence ID" value="KAJ5110352.1"/>
    <property type="molecule type" value="Genomic_DNA"/>
</dbReference>
<sequence>MRSWKCAVSVVMSLLSAPGVIGATEPERLVPLARGGSLEFIPVRPIATTKYAASFNLSESSKPVSLGDLEVPSCPPGQRPALRLTFNATIPSGTGALTLHPSNGQSDLNYLLDIQTSTKLNTRGVKDQNTISAYCNDYNDTLPAQSSDPPSDSSNPYLFLPSRLPVEPGHAALADDANAFVWFAERHWKPYYK</sequence>
<organism evidence="2 3">
    <name type="scientific">Penicillium alfredii</name>
    <dbReference type="NCBI Taxonomy" id="1506179"/>
    <lineage>
        <taxon>Eukaryota</taxon>
        <taxon>Fungi</taxon>
        <taxon>Dikarya</taxon>
        <taxon>Ascomycota</taxon>
        <taxon>Pezizomycotina</taxon>
        <taxon>Eurotiomycetes</taxon>
        <taxon>Eurotiomycetidae</taxon>
        <taxon>Eurotiales</taxon>
        <taxon>Aspergillaceae</taxon>
        <taxon>Penicillium</taxon>
    </lineage>
</organism>
<dbReference type="Proteomes" id="UP001141434">
    <property type="component" value="Unassembled WGS sequence"/>
</dbReference>
<dbReference type="AlphaFoldDB" id="A0A9W9G1I3"/>
<name>A0A9W9G1I3_9EURO</name>
<gene>
    <name evidence="2" type="ORF">NUU61_001609</name>
</gene>
<evidence type="ECO:0000313" key="3">
    <source>
        <dbReference type="Proteomes" id="UP001141434"/>
    </source>
</evidence>